<accession>A0A841PZL6</accession>
<keyword evidence="2" id="KW-0255">Endonuclease</keyword>
<name>A0A841PZL6_9BACL</name>
<proteinExistence type="predicted"/>
<dbReference type="InterPro" id="IPR035437">
    <property type="entry name" value="SNase_OB-fold_sf"/>
</dbReference>
<feature type="domain" description="TNase-like" evidence="4">
    <location>
        <begin position="25"/>
        <end position="162"/>
    </location>
</feature>
<keyword evidence="6" id="KW-1185">Reference proteome</keyword>
<dbReference type="PROSITE" id="PS51257">
    <property type="entry name" value="PROKAR_LIPOPROTEIN"/>
    <property type="match status" value="1"/>
</dbReference>
<dbReference type="SMART" id="SM00318">
    <property type="entry name" value="SNc"/>
    <property type="match status" value="1"/>
</dbReference>
<dbReference type="Pfam" id="PF00565">
    <property type="entry name" value="SNase"/>
    <property type="match status" value="1"/>
</dbReference>
<dbReference type="InterPro" id="IPR016071">
    <property type="entry name" value="Staphylococal_nuclease_OB-fold"/>
</dbReference>
<gene>
    <name evidence="5" type="ORF">HNR44_001923</name>
</gene>
<dbReference type="RefSeq" id="WP_184403882.1">
    <property type="nucleotide sequence ID" value="NZ_JACHHJ010000002.1"/>
</dbReference>
<dbReference type="PANTHER" id="PTHR12302">
    <property type="entry name" value="EBNA2 BINDING PROTEIN P100"/>
    <property type="match status" value="1"/>
</dbReference>
<evidence type="ECO:0000256" key="1">
    <source>
        <dbReference type="ARBA" id="ARBA00022722"/>
    </source>
</evidence>
<dbReference type="PROSITE" id="PS50830">
    <property type="entry name" value="TNASE_3"/>
    <property type="match status" value="1"/>
</dbReference>
<dbReference type="EMBL" id="JACHHJ010000002">
    <property type="protein sequence ID" value="MBB6449945.1"/>
    <property type="molecule type" value="Genomic_DNA"/>
</dbReference>
<evidence type="ECO:0000259" key="4">
    <source>
        <dbReference type="PROSITE" id="PS50830"/>
    </source>
</evidence>
<evidence type="ECO:0000313" key="5">
    <source>
        <dbReference type="EMBL" id="MBB6449945.1"/>
    </source>
</evidence>
<evidence type="ECO:0000256" key="3">
    <source>
        <dbReference type="ARBA" id="ARBA00022801"/>
    </source>
</evidence>
<reference evidence="5 6" key="1">
    <citation type="submission" date="2020-08" db="EMBL/GenBank/DDBJ databases">
        <title>Genomic Encyclopedia of Type Strains, Phase IV (KMG-IV): sequencing the most valuable type-strain genomes for metagenomic binning, comparative biology and taxonomic classification.</title>
        <authorList>
            <person name="Goeker M."/>
        </authorList>
    </citation>
    <scope>NUCLEOTIDE SEQUENCE [LARGE SCALE GENOMIC DNA]</scope>
    <source>
        <strain evidence="5 6">DSM 21769</strain>
    </source>
</reference>
<dbReference type="GO" id="GO:1990599">
    <property type="term" value="F:3' overhang single-stranded DNA endodeoxyribonuclease activity"/>
    <property type="evidence" value="ECO:0007669"/>
    <property type="project" value="UniProtKB-EC"/>
</dbReference>
<evidence type="ECO:0000313" key="6">
    <source>
        <dbReference type="Proteomes" id="UP000568839"/>
    </source>
</evidence>
<keyword evidence="1" id="KW-0540">Nuclease</keyword>
<sequence>MFRFFTIFFSMFMILMGCQSPSDGDKLQGTVVNIVDGDTFDVNIRGVGDERVRPIMVDAPEICHQHDPPECEPEPFGEEATEFAVDVLLGETVYLEPDVSERDPYDRLLFYVYVEEDQMFQEMLLEEGLAEVVVFEPDVRYREEFYEVQEEAQEQEKGMWSL</sequence>
<organism evidence="5 6">
    <name type="scientific">Geomicrobium halophilum</name>
    <dbReference type="NCBI Taxonomy" id="549000"/>
    <lineage>
        <taxon>Bacteria</taxon>
        <taxon>Bacillati</taxon>
        <taxon>Bacillota</taxon>
        <taxon>Bacilli</taxon>
        <taxon>Bacillales</taxon>
        <taxon>Geomicrobium</taxon>
    </lineage>
</organism>
<dbReference type="Gene3D" id="2.40.50.90">
    <property type="match status" value="1"/>
</dbReference>
<dbReference type="PANTHER" id="PTHR12302:SF3">
    <property type="entry name" value="SERINE_THREONINE-PROTEIN KINASE 31"/>
    <property type="match status" value="1"/>
</dbReference>
<dbReference type="Proteomes" id="UP000568839">
    <property type="component" value="Unassembled WGS sequence"/>
</dbReference>
<protein>
    <submittedName>
        <fullName evidence="5">Micrococcal nuclease</fullName>
        <ecNumber evidence="5">3.1.31.1</ecNumber>
    </submittedName>
</protein>
<comment type="caution">
    <text evidence="5">The sequence shown here is derived from an EMBL/GenBank/DDBJ whole genome shotgun (WGS) entry which is preliminary data.</text>
</comment>
<dbReference type="EC" id="3.1.31.1" evidence="5"/>
<keyword evidence="3 5" id="KW-0378">Hydrolase</keyword>
<dbReference type="SUPFAM" id="SSF50199">
    <property type="entry name" value="Staphylococcal nuclease"/>
    <property type="match status" value="1"/>
</dbReference>
<evidence type="ECO:0000256" key="2">
    <source>
        <dbReference type="ARBA" id="ARBA00022759"/>
    </source>
</evidence>
<dbReference type="AlphaFoldDB" id="A0A841PZL6"/>